<sequence length="187" mass="20525">MRHLGRHCISNQSSGLRTDARTGQSMPHRRSSDVANAVWLIFEEAIYPGNHLAINNGFYQNPPRCLVCLWLRTELGMPAHNTQKGRHKMARSDVRQSVLTGYPTVDGFAYGTSCPRSPNSSPCGGEMLQHASVSRPPSLPHSRRGQSRLCRTNVPSSIDYVSPLVASRLTLGINCRESSEGGIAVSR</sequence>
<gene>
    <name evidence="2" type="ORF">BS50DRAFT_40833</name>
</gene>
<accession>A0A2T2PCU4</accession>
<keyword evidence="3" id="KW-1185">Reference proteome</keyword>
<dbReference type="AlphaFoldDB" id="A0A2T2PCU4"/>
<evidence type="ECO:0000256" key="1">
    <source>
        <dbReference type="SAM" id="MobiDB-lite"/>
    </source>
</evidence>
<feature type="region of interest" description="Disordered" evidence="1">
    <location>
        <begin position="120"/>
        <end position="148"/>
    </location>
</feature>
<evidence type="ECO:0000313" key="2">
    <source>
        <dbReference type="EMBL" id="PSN75470.1"/>
    </source>
</evidence>
<feature type="compositionally biased region" description="Polar residues" evidence="1">
    <location>
        <begin position="9"/>
        <end position="25"/>
    </location>
</feature>
<name>A0A2T2PCU4_CORCC</name>
<dbReference type="EMBL" id="KZ678128">
    <property type="protein sequence ID" value="PSN75470.1"/>
    <property type="molecule type" value="Genomic_DNA"/>
</dbReference>
<feature type="region of interest" description="Disordered" evidence="1">
    <location>
        <begin position="1"/>
        <end position="29"/>
    </location>
</feature>
<dbReference type="OrthoDB" id="10599927at2759"/>
<reference evidence="2 3" key="1">
    <citation type="journal article" date="2018" name="Front. Microbiol.">
        <title>Genome-Wide Analysis of Corynespora cassiicola Leaf Fall Disease Putative Effectors.</title>
        <authorList>
            <person name="Lopez D."/>
            <person name="Ribeiro S."/>
            <person name="Label P."/>
            <person name="Fumanal B."/>
            <person name="Venisse J.S."/>
            <person name="Kohler A."/>
            <person name="de Oliveira R.R."/>
            <person name="Labutti K."/>
            <person name="Lipzen A."/>
            <person name="Lail K."/>
            <person name="Bauer D."/>
            <person name="Ohm R.A."/>
            <person name="Barry K.W."/>
            <person name="Spatafora J."/>
            <person name="Grigoriev I.V."/>
            <person name="Martin F.M."/>
            <person name="Pujade-Renaud V."/>
        </authorList>
    </citation>
    <scope>NUCLEOTIDE SEQUENCE [LARGE SCALE GENOMIC DNA]</scope>
    <source>
        <strain evidence="2 3">Philippines</strain>
    </source>
</reference>
<evidence type="ECO:0000313" key="3">
    <source>
        <dbReference type="Proteomes" id="UP000240883"/>
    </source>
</evidence>
<proteinExistence type="predicted"/>
<dbReference type="Proteomes" id="UP000240883">
    <property type="component" value="Unassembled WGS sequence"/>
</dbReference>
<protein>
    <submittedName>
        <fullName evidence="2">Uncharacterized protein</fullName>
    </submittedName>
</protein>
<organism evidence="2 3">
    <name type="scientific">Corynespora cassiicola Philippines</name>
    <dbReference type="NCBI Taxonomy" id="1448308"/>
    <lineage>
        <taxon>Eukaryota</taxon>
        <taxon>Fungi</taxon>
        <taxon>Dikarya</taxon>
        <taxon>Ascomycota</taxon>
        <taxon>Pezizomycotina</taxon>
        <taxon>Dothideomycetes</taxon>
        <taxon>Pleosporomycetidae</taxon>
        <taxon>Pleosporales</taxon>
        <taxon>Corynesporascaceae</taxon>
        <taxon>Corynespora</taxon>
    </lineage>
</organism>